<proteinExistence type="predicted"/>
<reference evidence="2" key="1">
    <citation type="submission" date="2023-03" db="EMBL/GenBank/DDBJ databases">
        <title>Massive genome expansion in bonnet fungi (Mycena s.s.) driven by repeated elements and novel gene families across ecological guilds.</title>
        <authorList>
            <consortium name="Lawrence Berkeley National Laboratory"/>
            <person name="Harder C.B."/>
            <person name="Miyauchi S."/>
            <person name="Viragh M."/>
            <person name="Kuo A."/>
            <person name="Thoen E."/>
            <person name="Andreopoulos B."/>
            <person name="Lu D."/>
            <person name="Skrede I."/>
            <person name="Drula E."/>
            <person name="Henrissat B."/>
            <person name="Morin E."/>
            <person name="Kohler A."/>
            <person name="Barry K."/>
            <person name="LaButti K."/>
            <person name="Morin E."/>
            <person name="Salamov A."/>
            <person name="Lipzen A."/>
            <person name="Mereny Z."/>
            <person name="Hegedus B."/>
            <person name="Baldrian P."/>
            <person name="Stursova M."/>
            <person name="Weitz H."/>
            <person name="Taylor A."/>
            <person name="Grigoriev I.V."/>
            <person name="Nagy L.G."/>
            <person name="Martin F."/>
            <person name="Kauserud H."/>
        </authorList>
    </citation>
    <scope>NUCLEOTIDE SEQUENCE</scope>
    <source>
        <strain evidence="2">CBHHK200</strain>
    </source>
</reference>
<comment type="caution">
    <text evidence="2">The sequence shown here is derived from an EMBL/GenBank/DDBJ whole genome shotgun (WGS) entry which is preliminary data.</text>
</comment>
<name>A0AAD6S3B0_9AGAR</name>
<dbReference type="Proteomes" id="UP001218188">
    <property type="component" value="Unassembled WGS sequence"/>
</dbReference>
<dbReference type="EMBL" id="JARJCM010000284">
    <property type="protein sequence ID" value="KAJ7019757.1"/>
    <property type="molecule type" value="Genomic_DNA"/>
</dbReference>
<accession>A0AAD6S3B0</accession>
<feature type="region of interest" description="Disordered" evidence="1">
    <location>
        <begin position="133"/>
        <end position="161"/>
    </location>
</feature>
<evidence type="ECO:0000313" key="2">
    <source>
        <dbReference type="EMBL" id="KAJ7019757.1"/>
    </source>
</evidence>
<evidence type="ECO:0000313" key="3">
    <source>
        <dbReference type="Proteomes" id="UP001218188"/>
    </source>
</evidence>
<evidence type="ECO:0000256" key="1">
    <source>
        <dbReference type="SAM" id="MobiDB-lite"/>
    </source>
</evidence>
<gene>
    <name evidence="2" type="ORF">C8F04DRAFT_1321205</name>
</gene>
<sequence>MTHGHDPDGQAAYSATAPYPPYSFDIDMMKVLSVAMHLIAGHGESAARDALCRLFATLNVTHIATFVTEKLPPPRFVAALGNALVTPPAAPVIAAATAAPLPPPSGKGRQWRHGGGTFPLPLIALFSFQRSMDTPAGPDSKKARWSPTAAPASTSTSNANTNTSAYANYGYGPNATAAQAQYTQQQQLYATPQLSINTHALANSA</sequence>
<dbReference type="AlphaFoldDB" id="A0AAD6S3B0"/>
<protein>
    <submittedName>
        <fullName evidence="2">Uncharacterized protein</fullName>
    </submittedName>
</protein>
<organism evidence="2 3">
    <name type="scientific">Mycena alexandri</name>
    <dbReference type="NCBI Taxonomy" id="1745969"/>
    <lineage>
        <taxon>Eukaryota</taxon>
        <taxon>Fungi</taxon>
        <taxon>Dikarya</taxon>
        <taxon>Basidiomycota</taxon>
        <taxon>Agaricomycotina</taxon>
        <taxon>Agaricomycetes</taxon>
        <taxon>Agaricomycetidae</taxon>
        <taxon>Agaricales</taxon>
        <taxon>Marasmiineae</taxon>
        <taxon>Mycenaceae</taxon>
        <taxon>Mycena</taxon>
    </lineage>
</organism>
<keyword evidence="3" id="KW-1185">Reference proteome</keyword>
<feature type="compositionally biased region" description="Low complexity" evidence="1">
    <location>
        <begin position="146"/>
        <end position="161"/>
    </location>
</feature>